<protein>
    <recommendedName>
        <fullName evidence="1">Nudix hydrolase domain-containing protein</fullName>
    </recommendedName>
</protein>
<dbReference type="SUPFAM" id="SSF55811">
    <property type="entry name" value="Nudix"/>
    <property type="match status" value="1"/>
</dbReference>
<dbReference type="InterPro" id="IPR000086">
    <property type="entry name" value="NUDIX_hydrolase_dom"/>
</dbReference>
<evidence type="ECO:0000259" key="1">
    <source>
        <dbReference type="Pfam" id="PF00293"/>
    </source>
</evidence>
<comment type="caution">
    <text evidence="2">The sequence shown here is derived from an EMBL/GenBank/DDBJ whole genome shotgun (WGS) entry which is preliminary data.</text>
</comment>
<proteinExistence type="predicted"/>
<dbReference type="Pfam" id="PF00293">
    <property type="entry name" value="NUDIX"/>
    <property type="match status" value="1"/>
</dbReference>
<sequence>MTESENGLVSRVNSDGLIELRPEKVIGVMGIATTWNRQNYLVCRELVTKEWCDKQRGDLGTSMGGIEAGESDHEALTRELIQEFNLNPEAYVFSPQAVGYFRTQKGWVSVHVVMINTDKLSGRFLQPIDGETDSVGWIHFEERDRFGIRGGVQSVWEKFEQGKFFMDDTCQGDHAPDNGRSPWGAIFDLNGYPTMFTWKGITNTLK</sequence>
<accession>A0A2H0B6H7</accession>
<dbReference type="Proteomes" id="UP000229459">
    <property type="component" value="Unassembled WGS sequence"/>
</dbReference>
<evidence type="ECO:0000313" key="3">
    <source>
        <dbReference type="Proteomes" id="UP000229459"/>
    </source>
</evidence>
<feature type="domain" description="Nudix hydrolase" evidence="1">
    <location>
        <begin position="46"/>
        <end position="142"/>
    </location>
</feature>
<dbReference type="Gene3D" id="3.90.79.10">
    <property type="entry name" value="Nucleoside Triphosphate Pyrophosphohydrolase"/>
    <property type="match status" value="1"/>
</dbReference>
<reference evidence="2 3" key="1">
    <citation type="submission" date="2017-09" db="EMBL/GenBank/DDBJ databases">
        <title>Depth-based differentiation of microbial function through sediment-hosted aquifers and enrichment of novel symbionts in the deep terrestrial subsurface.</title>
        <authorList>
            <person name="Probst A.J."/>
            <person name="Ladd B."/>
            <person name="Jarett J.K."/>
            <person name="Geller-Mcgrath D.E."/>
            <person name="Sieber C.M."/>
            <person name="Emerson J.B."/>
            <person name="Anantharaman K."/>
            <person name="Thomas B.C."/>
            <person name="Malmstrom R."/>
            <person name="Stieglmeier M."/>
            <person name="Klingl A."/>
            <person name="Woyke T."/>
            <person name="Ryan C.M."/>
            <person name="Banfield J.F."/>
        </authorList>
    </citation>
    <scope>NUCLEOTIDE SEQUENCE [LARGE SCALE GENOMIC DNA]</scope>
    <source>
        <strain evidence="2">CG23_combo_of_CG06-09_8_20_14_all_34_8</strain>
    </source>
</reference>
<evidence type="ECO:0000313" key="2">
    <source>
        <dbReference type="EMBL" id="PIP53246.1"/>
    </source>
</evidence>
<gene>
    <name evidence="2" type="ORF">COX08_02005</name>
</gene>
<dbReference type="AlphaFoldDB" id="A0A2H0B6H7"/>
<dbReference type="EMBL" id="PCSR01000046">
    <property type="protein sequence ID" value="PIP53246.1"/>
    <property type="molecule type" value="Genomic_DNA"/>
</dbReference>
<dbReference type="InterPro" id="IPR015797">
    <property type="entry name" value="NUDIX_hydrolase-like_dom_sf"/>
</dbReference>
<name>A0A2H0B6H7_9BACT</name>
<organism evidence="2 3">
    <name type="scientific">Candidatus Beckwithbacteria bacterium CG23_combo_of_CG06-09_8_20_14_all_34_8</name>
    <dbReference type="NCBI Taxonomy" id="1974497"/>
    <lineage>
        <taxon>Bacteria</taxon>
        <taxon>Candidatus Beckwithiibacteriota</taxon>
    </lineage>
</organism>